<dbReference type="PANTHER" id="PTHR33332">
    <property type="entry name" value="REVERSE TRANSCRIPTASE DOMAIN-CONTAINING PROTEIN"/>
    <property type="match status" value="1"/>
</dbReference>
<comment type="caution">
    <text evidence="1">The sequence shown here is derived from an EMBL/GenBank/DDBJ whole genome shotgun (WGS) entry which is preliminary data.</text>
</comment>
<dbReference type="OrthoDB" id="5953030at2759"/>
<reference evidence="1" key="1">
    <citation type="submission" date="2020-04" db="EMBL/GenBank/DDBJ databases">
        <authorList>
            <person name="Alioto T."/>
            <person name="Alioto T."/>
            <person name="Gomez Garrido J."/>
        </authorList>
    </citation>
    <scope>NUCLEOTIDE SEQUENCE</scope>
    <source>
        <strain evidence="1">A484AB</strain>
    </source>
</reference>
<dbReference type="AlphaFoldDB" id="A0A6S7HTT7"/>
<dbReference type="Pfam" id="PF00078">
    <property type="entry name" value="RVT_1"/>
    <property type="match status" value="1"/>
</dbReference>
<sequence length="271" mass="30433">MPARLMKDSADIIAGPLTKILNMSLSVGQFPSEWKSARIVPLLKSGKPKIMDNYHPISILPIASKILERAVHTQLYSFLSSNNLLSPYQFGFRKQHSTETASICLTDTIRLNMDHGRLTGAVFVDFSKAFDTIDHRKLLSKLEALGINGAELNWFTNYLSDRQQSVHYQNASCDSSVITSGVPQGSILGPLLFVIFVNETPSTVSRCSVMMYADDTVLFFASQNVEEMEAVLNQELDTLYFWLTENSLFLNKKKTEFIIFGKNCQSEQQSL</sequence>
<protein>
    <submittedName>
        <fullName evidence="1">Uncharacterized protein</fullName>
    </submittedName>
</protein>
<name>A0A6S7HTT7_PARCT</name>
<dbReference type="InterPro" id="IPR043502">
    <property type="entry name" value="DNA/RNA_pol_sf"/>
</dbReference>
<accession>A0A6S7HTT7</accession>
<organism evidence="1 2">
    <name type="scientific">Paramuricea clavata</name>
    <name type="common">Red gorgonian</name>
    <name type="synonym">Violescent sea-whip</name>
    <dbReference type="NCBI Taxonomy" id="317549"/>
    <lineage>
        <taxon>Eukaryota</taxon>
        <taxon>Metazoa</taxon>
        <taxon>Cnidaria</taxon>
        <taxon>Anthozoa</taxon>
        <taxon>Octocorallia</taxon>
        <taxon>Malacalcyonacea</taxon>
        <taxon>Plexauridae</taxon>
        <taxon>Paramuricea</taxon>
    </lineage>
</organism>
<dbReference type="Proteomes" id="UP001152795">
    <property type="component" value="Unassembled WGS sequence"/>
</dbReference>
<dbReference type="CDD" id="cd01650">
    <property type="entry name" value="RT_nLTR_like"/>
    <property type="match status" value="1"/>
</dbReference>
<gene>
    <name evidence="1" type="ORF">PACLA_8A029653</name>
</gene>
<dbReference type="SUPFAM" id="SSF56672">
    <property type="entry name" value="DNA/RNA polymerases"/>
    <property type="match status" value="1"/>
</dbReference>
<keyword evidence="2" id="KW-1185">Reference proteome</keyword>
<dbReference type="EMBL" id="CACRXK020005594">
    <property type="protein sequence ID" value="CAB4006760.1"/>
    <property type="molecule type" value="Genomic_DNA"/>
</dbReference>
<evidence type="ECO:0000313" key="1">
    <source>
        <dbReference type="EMBL" id="CAB4006760.1"/>
    </source>
</evidence>
<proteinExistence type="predicted"/>
<dbReference type="InterPro" id="IPR000477">
    <property type="entry name" value="RT_dom"/>
</dbReference>
<evidence type="ECO:0000313" key="2">
    <source>
        <dbReference type="Proteomes" id="UP001152795"/>
    </source>
</evidence>
<dbReference type="PROSITE" id="PS50878">
    <property type="entry name" value="RT_POL"/>
    <property type="match status" value="1"/>
</dbReference>